<keyword evidence="3" id="KW-1185">Reference proteome</keyword>
<feature type="region of interest" description="Disordered" evidence="1">
    <location>
        <begin position="81"/>
        <end position="151"/>
    </location>
</feature>
<evidence type="ECO:0000256" key="1">
    <source>
        <dbReference type="SAM" id="MobiDB-lite"/>
    </source>
</evidence>
<accession>A0A0D7B862</accession>
<name>A0A0D7B862_9AGAR</name>
<dbReference type="AlphaFoldDB" id="A0A0D7B862"/>
<dbReference type="EMBL" id="KN880547">
    <property type="protein sequence ID" value="KIY66672.1"/>
    <property type="molecule type" value="Genomic_DNA"/>
</dbReference>
<gene>
    <name evidence="2" type="ORF">CYLTODRAFT_455158</name>
</gene>
<evidence type="ECO:0000313" key="2">
    <source>
        <dbReference type="EMBL" id="KIY66672.1"/>
    </source>
</evidence>
<evidence type="ECO:0000313" key="3">
    <source>
        <dbReference type="Proteomes" id="UP000054007"/>
    </source>
</evidence>
<feature type="compositionally biased region" description="Polar residues" evidence="1">
    <location>
        <begin position="81"/>
        <end position="91"/>
    </location>
</feature>
<proteinExistence type="predicted"/>
<protein>
    <submittedName>
        <fullName evidence="2">Uncharacterized protein</fullName>
    </submittedName>
</protein>
<dbReference type="Proteomes" id="UP000054007">
    <property type="component" value="Unassembled WGS sequence"/>
</dbReference>
<reference evidence="2 3" key="1">
    <citation type="journal article" date="2015" name="Fungal Genet. Biol.">
        <title>Evolution of novel wood decay mechanisms in Agaricales revealed by the genome sequences of Fistulina hepatica and Cylindrobasidium torrendii.</title>
        <authorList>
            <person name="Floudas D."/>
            <person name="Held B.W."/>
            <person name="Riley R."/>
            <person name="Nagy L.G."/>
            <person name="Koehler G."/>
            <person name="Ransdell A.S."/>
            <person name="Younus H."/>
            <person name="Chow J."/>
            <person name="Chiniquy J."/>
            <person name="Lipzen A."/>
            <person name="Tritt A."/>
            <person name="Sun H."/>
            <person name="Haridas S."/>
            <person name="LaButti K."/>
            <person name="Ohm R.A."/>
            <person name="Kues U."/>
            <person name="Blanchette R.A."/>
            <person name="Grigoriev I.V."/>
            <person name="Minto R.E."/>
            <person name="Hibbett D.S."/>
        </authorList>
    </citation>
    <scope>NUCLEOTIDE SEQUENCE [LARGE SCALE GENOMIC DNA]</scope>
    <source>
        <strain evidence="2 3">FP15055 ss-10</strain>
    </source>
</reference>
<organism evidence="2 3">
    <name type="scientific">Cylindrobasidium torrendii FP15055 ss-10</name>
    <dbReference type="NCBI Taxonomy" id="1314674"/>
    <lineage>
        <taxon>Eukaryota</taxon>
        <taxon>Fungi</taxon>
        <taxon>Dikarya</taxon>
        <taxon>Basidiomycota</taxon>
        <taxon>Agaricomycotina</taxon>
        <taxon>Agaricomycetes</taxon>
        <taxon>Agaricomycetidae</taxon>
        <taxon>Agaricales</taxon>
        <taxon>Marasmiineae</taxon>
        <taxon>Physalacriaceae</taxon>
        <taxon>Cylindrobasidium</taxon>
    </lineage>
</organism>
<sequence>MHNQLQAPARPSSPPVYMMRCPSSENLLEYGKPPAYFTTIPSMPEQGENTHSTSHLHLHTPRIVVQPPSPMLTTTFEGMTSAPSVSLSSSGFDPAASEQWDCGDDEDWVPPNSEASMPDPLSTEPPLVARDSEGRWHSNSVEGVEGTSRKAEVEDVISTCWARG</sequence>